<dbReference type="InterPro" id="IPR043504">
    <property type="entry name" value="Peptidase_S1_PA_chymotrypsin"/>
</dbReference>
<dbReference type="Gene3D" id="2.40.10.10">
    <property type="entry name" value="Trypsin-like serine proteases"/>
    <property type="match status" value="1"/>
</dbReference>
<gene>
    <name evidence="1" type="ORF">GXW71_31245</name>
</gene>
<dbReference type="Pfam" id="PF13365">
    <property type="entry name" value="Trypsin_2"/>
    <property type="match status" value="1"/>
</dbReference>
<organism evidence="1 2">
    <name type="scientific">Plastoroseomonas hellenica</name>
    <dbReference type="NCBI Taxonomy" id="2687306"/>
    <lineage>
        <taxon>Bacteria</taxon>
        <taxon>Pseudomonadati</taxon>
        <taxon>Pseudomonadota</taxon>
        <taxon>Alphaproteobacteria</taxon>
        <taxon>Acetobacterales</taxon>
        <taxon>Acetobacteraceae</taxon>
        <taxon>Plastoroseomonas</taxon>
    </lineage>
</organism>
<reference evidence="2" key="1">
    <citation type="journal article" date="2021" name="Syst. Appl. Microbiol.">
        <title>Roseomonas hellenica sp. nov., isolated from roots of wild-growing Alkanna tinctoria.</title>
        <authorList>
            <person name="Rat A."/>
            <person name="Naranjo H.D."/>
            <person name="Lebbe L."/>
            <person name="Cnockaert M."/>
            <person name="Krigas N."/>
            <person name="Grigoriadou K."/>
            <person name="Maloupa E."/>
            <person name="Willems A."/>
        </authorList>
    </citation>
    <scope>NUCLEOTIDE SEQUENCE [LARGE SCALE GENOMIC DNA]</scope>
    <source>
        <strain evidence="2">LMG 31523</strain>
    </source>
</reference>
<dbReference type="InterPro" id="IPR009003">
    <property type="entry name" value="Peptidase_S1_PA"/>
</dbReference>
<dbReference type="SUPFAM" id="SSF50494">
    <property type="entry name" value="Trypsin-like serine proteases"/>
    <property type="match status" value="1"/>
</dbReference>
<dbReference type="EMBL" id="JAAGBB010000071">
    <property type="protein sequence ID" value="MBR0668867.1"/>
    <property type="molecule type" value="Genomic_DNA"/>
</dbReference>
<sequence>MLGVALPAPAWAAHPALVELRVVFREAGGASCVGAGVAIHLGQGLFLTAGHLVDPGLARREGCPGAALEPERPPVLLLGGRQVPAAVLRRVAGVPTGDAEPGWAYPGWQDLALLRVAVPPAGMAALTPCGVDPAPGAMLRIESLRRGAPAALRALERSGRLGPARIDGTMMVLDGPLLAGESGGPVLGPGGCIAGVISARQGDPAGRLGFAVPAAAIRAFLDRQ</sequence>
<dbReference type="RefSeq" id="WP_211857067.1">
    <property type="nucleotide sequence ID" value="NZ_JAAGBB010000071.1"/>
</dbReference>
<comment type="caution">
    <text evidence="1">The sequence shown here is derived from an EMBL/GenBank/DDBJ whole genome shotgun (WGS) entry which is preliminary data.</text>
</comment>
<name>A0ABS5F8J3_9PROT</name>
<accession>A0ABS5F8J3</accession>
<evidence type="ECO:0000313" key="2">
    <source>
        <dbReference type="Proteomes" id="UP001196870"/>
    </source>
</evidence>
<protein>
    <submittedName>
        <fullName evidence="1">Trypsin-like peptidase domain-containing protein</fullName>
    </submittedName>
</protein>
<dbReference type="Proteomes" id="UP001196870">
    <property type="component" value="Unassembled WGS sequence"/>
</dbReference>
<keyword evidence="2" id="KW-1185">Reference proteome</keyword>
<proteinExistence type="predicted"/>
<evidence type="ECO:0000313" key="1">
    <source>
        <dbReference type="EMBL" id="MBR0668867.1"/>
    </source>
</evidence>